<name>A0ACD0NR77_9BASI</name>
<dbReference type="EMBL" id="KZ820229">
    <property type="protein sequence ID" value="PWN48307.1"/>
    <property type="molecule type" value="Genomic_DNA"/>
</dbReference>
<accession>A0ACD0NR77</accession>
<proteinExistence type="predicted"/>
<organism evidence="1 2">
    <name type="scientific">Violaceomyces palustris</name>
    <dbReference type="NCBI Taxonomy" id="1673888"/>
    <lineage>
        <taxon>Eukaryota</taxon>
        <taxon>Fungi</taxon>
        <taxon>Dikarya</taxon>
        <taxon>Basidiomycota</taxon>
        <taxon>Ustilaginomycotina</taxon>
        <taxon>Ustilaginomycetes</taxon>
        <taxon>Violaceomycetales</taxon>
        <taxon>Violaceomycetaceae</taxon>
        <taxon>Violaceomyces</taxon>
    </lineage>
</organism>
<gene>
    <name evidence="1" type="ORF">IE53DRAFT_203063</name>
</gene>
<dbReference type="Proteomes" id="UP000245626">
    <property type="component" value="Unassembled WGS sequence"/>
</dbReference>
<protein>
    <submittedName>
        <fullName evidence="1">Arp2/3 complex 16 kDa subunit ARPC5</fullName>
    </submittedName>
</protein>
<sequence>MDSFRKIDVDQFDEDAISDSELFEPDPRSPEEALSEARSKVAQVRTMIGRNDTQGALALVLTNPPYGPLLEEAKQITLATLLEILNSTKSSEISTTVKALDIDQRDNLMKYLYKGLELGGSGGEKDGVNCAVLLGWHEKLTEVAGTGCIVRVMSDRRVV</sequence>
<reference evidence="1 2" key="1">
    <citation type="journal article" date="2018" name="Mol. Biol. Evol.">
        <title>Broad Genomic Sampling Reveals a Smut Pathogenic Ancestry of the Fungal Clade Ustilaginomycotina.</title>
        <authorList>
            <person name="Kijpornyongpan T."/>
            <person name="Mondo S.J."/>
            <person name="Barry K."/>
            <person name="Sandor L."/>
            <person name="Lee J."/>
            <person name="Lipzen A."/>
            <person name="Pangilinan J."/>
            <person name="LaButti K."/>
            <person name="Hainaut M."/>
            <person name="Henrissat B."/>
            <person name="Grigoriev I.V."/>
            <person name="Spatafora J.W."/>
            <person name="Aime M.C."/>
        </authorList>
    </citation>
    <scope>NUCLEOTIDE SEQUENCE [LARGE SCALE GENOMIC DNA]</scope>
    <source>
        <strain evidence="1 2">SA 807</strain>
    </source>
</reference>
<evidence type="ECO:0000313" key="2">
    <source>
        <dbReference type="Proteomes" id="UP000245626"/>
    </source>
</evidence>
<keyword evidence="2" id="KW-1185">Reference proteome</keyword>
<evidence type="ECO:0000313" key="1">
    <source>
        <dbReference type="EMBL" id="PWN48307.1"/>
    </source>
</evidence>